<organism evidence="2 3">
    <name type="scientific">Algibacter lectus</name>
    <dbReference type="NCBI Taxonomy" id="221126"/>
    <lineage>
        <taxon>Bacteria</taxon>
        <taxon>Pseudomonadati</taxon>
        <taxon>Bacteroidota</taxon>
        <taxon>Flavobacteriia</taxon>
        <taxon>Flavobacteriales</taxon>
        <taxon>Flavobacteriaceae</taxon>
        <taxon>Algibacter</taxon>
    </lineage>
</organism>
<evidence type="ECO:0000313" key="2">
    <source>
        <dbReference type="EMBL" id="TDY64177.1"/>
    </source>
</evidence>
<keyword evidence="2" id="KW-0378">Hydrolase</keyword>
<dbReference type="Proteomes" id="UP000294824">
    <property type="component" value="Unassembled WGS sequence"/>
</dbReference>
<dbReference type="Gene3D" id="3.30.565.60">
    <property type="match status" value="1"/>
</dbReference>
<dbReference type="Pfam" id="PF04326">
    <property type="entry name" value="SLFN_AlbA_2"/>
    <property type="match status" value="1"/>
</dbReference>
<dbReference type="InterPro" id="IPR038461">
    <property type="entry name" value="Schlafen_AlbA_2_dom_sf"/>
</dbReference>
<evidence type="ECO:0000259" key="1">
    <source>
        <dbReference type="Pfam" id="PF04326"/>
    </source>
</evidence>
<keyword evidence="2" id="KW-0347">Helicase</keyword>
<protein>
    <submittedName>
        <fullName evidence="2">ATP-dependent DNA helicase RecG</fullName>
    </submittedName>
</protein>
<dbReference type="Gene3D" id="3.30.950.30">
    <property type="entry name" value="Schlafen, AAA domain"/>
    <property type="match status" value="1"/>
</dbReference>
<sequence length="466" mass="53193">MENLSFIQELVKSKKELNVTFLETINQEQILKTICGYLNTEGGWLVIGHSGKQPVAINNLDNNIVEKLKAEVNTKINPQPLVYIAIDDDGAGNQFILINILKGSRQPYTFSNDFYIYEGKEVKLANQDDISVMLRTSNKYTSTWEKITAIDCVLSDLNEDEIGKTINEANKMSKGETLPNNIEAFLNYFQLTDYGNIKNGAVILFANTPARFLQQCRIRISVLPEGKTGNVINDIELIEDNLFVAFKRVQDYFKRNNPLISKFDNNDWDRRTALRFPSEALDEAIVNAMVHRDYGDVSGDITINIYPDKMEVINSGEIPDDIVQRKTTIKPHHSVLRNPTIAHMFYLRGKMEKLGRGLTLISNQFIKAGYRKPEWTTQSGYTTLTLYSVAKEIKLNKRMVSFIKNYSEPMFTRKDYELFFENDISEKTARNDLSTLDEAGYISQKGKGSNTFYSRLKKQLPENTGS</sequence>
<proteinExistence type="predicted"/>
<name>A0A4R8MHU4_9FLAO</name>
<comment type="caution">
    <text evidence="2">The sequence shown here is derived from an EMBL/GenBank/DDBJ whole genome shotgun (WGS) entry which is preliminary data.</text>
</comment>
<dbReference type="EMBL" id="SORL01000007">
    <property type="protein sequence ID" value="TDY64177.1"/>
    <property type="molecule type" value="Genomic_DNA"/>
</dbReference>
<dbReference type="PANTHER" id="PTHR30595:SF6">
    <property type="entry name" value="SCHLAFEN ALBA-2 DOMAIN-CONTAINING PROTEIN"/>
    <property type="match status" value="1"/>
</dbReference>
<dbReference type="RefSeq" id="WP_133966440.1">
    <property type="nucleotide sequence ID" value="NZ_SORL01000007.1"/>
</dbReference>
<dbReference type="GO" id="GO:0004386">
    <property type="term" value="F:helicase activity"/>
    <property type="evidence" value="ECO:0007669"/>
    <property type="project" value="UniProtKB-KW"/>
</dbReference>
<dbReference type="PANTHER" id="PTHR30595">
    <property type="entry name" value="GLPR-RELATED TRANSCRIPTIONAL REPRESSOR"/>
    <property type="match status" value="1"/>
</dbReference>
<dbReference type="Pfam" id="PF13749">
    <property type="entry name" value="HATPase_c_4"/>
    <property type="match status" value="1"/>
</dbReference>
<keyword evidence="2" id="KW-0547">Nucleotide-binding</keyword>
<reference evidence="2 3" key="1">
    <citation type="submission" date="2019-03" db="EMBL/GenBank/DDBJ databases">
        <title>Genomic Encyclopedia of Type Strains, Phase III (KMG-III): the genomes of soil and plant-associated and newly described type strains.</title>
        <authorList>
            <person name="Whitman W."/>
        </authorList>
    </citation>
    <scope>NUCLEOTIDE SEQUENCE [LARGE SCALE GENOMIC DNA]</scope>
    <source>
        <strain evidence="2 3">CECT 8301</strain>
    </source>
</reference>
<accession>A0A4R8MHU4</accession>
<evidence type="ECO:0000313" key="3">
    <source>
        <dbReference type="Proteomes" id="UP000294824"/>
    </source>
</evidence>
<keyword evidence="3" id="KW-1185">Reference proteome</keyword>
<dbReference type="AlphaFoldDB" id="A0A4R8MHU4"/>
<gene>
    <name evidence="2" type="ORF">DFQ06_1080</name>
</gene>
<keyword evidence="2" id="KW-0067">ATP-binding</keyword>
<dbReference type="InterPro" id="IPR038475">
    <property type="entry name" value="RecG_C_sf"/>
</dbReference>
<dbReference type="InterPro" id="IPR007421">
    <property type="entry name" value="Schlafen_AlbA_2_dom"/>
</dbReference>
<feature type="domain" description="Schlafen AlbA-2" evidence="1">
    <location>
        <begin position="26"/>
        <end position="124"/>
    </location>
</feature>